<evidence type="ECO:0000313" key="1">
    <source>
        <dbReference type="EMBL" id="KAK4209418.1"/>
    </source>
</evidence>
<organism evidence="1 2">
    <name type="scientific">Rhypophila decipiens</name>
    <dbReference type="NCBI Taxonomy" id="261697"/>
    <lineage>
        <taxon>Eukaryota</taxon>
        <taxon>Fungi</taxon>
        <taxon>Dikarya</taxon>
        <taxon>Ascomycota</taxon>
        <taxon>Pezizomycotina</taxon>
        <taxon>Sordariomycetes</taxon>
        <taxon>Sordariomycetidae</taxon>
        <taxon>Sordariales</taxon>
        <taxon>Naviculisporaceae</taxon>
        <taxon>Rhypophila</taxon>
    </lineage>
</organism>
<gene>
    <name evidence="1" type="ORF">QBC37DRAFT_246853</name>
</gene>
<protein>
    <submittedName>
        <fullName evidence="1">Uncharacterized protein</fullName>
    </submittedName>
</protein>
<sequence length="144" mass="16359">ISKLCSICKKIQFKKLTCPTASDLQKAHSMHKNGIKYYTFLPFEDSVLVQKRVTSESEETGMDLLELGPLGRIKARAEQCGLCSLFYNAIKRRGALYANNRPIPENDDNVVIMANLHYYAYINESLTGATSTGSELFWLRRLYL</sequence>
<accession>A0AAN6XYT0</accession>
<name>A0AAN6XYT0_9PEZI</name>
<evidence type="ECO:0000313" key="2">
    <source>
        <dbReference type="Proteomes" id="UP001301769"/>
    </source>
</evidence>
<comment type="caution">
    <text evidence="1">The sequence shown here is derived from an EMBL/GenBank/DDBJ whole genome shotgun (WGS) entry which is preliminary data.</text>
</comment>
<dbReference type="AlphaFoldDB" id="A0AAN6XYT0"/>
<reference evidence="1" key="2">
    <citation type="submission" date="2023-05" db="EMBL/GenBank/DDBJ databases">
        <authorList>
            <consortium name="Lawrence Berkeley National Laboratory"/>
            <person name="Steindorff A."/>
            <person name="Hensen N."/>
            <person name="Bonometti L."/>
            <person name="Westerberg I."/>
            <person name="Brannstrom I.O."/>
            <person name="Guillou S."/>
            <person name="Cros-Aarteil S."/>
            <person name="Calhoun S."/>
            <person name="Haridas S."/>
            <person name="Kuo A."/>
            <person name="Mondo S."/>
            <person name="Pangilinan J."/>
            <person name="Riley R."/>
            <person name="Labutti K."/>
            <person name="Andreopoulos B."/>
            <person name="Lipzen A."/>
            <person name="Chen C."/>
            <person name="Yanf M."/>
            <person name="Daum C."/>
            <person name="Ng V."/>
            <person name="Clum A."/>
            <person name="Ohm R."/>
            <person name="Martin F."/>
            <person name="Silar P."/>
            <person name="Natvig D."/>
            <person name="Lalanne C."/>
            <person name="Gautier V."/>
            <person name="Ament-Velasquez S.L."/>
            <person name="Kruys A."/>
            <person name="Hutchinson M.I."/>
            <person name="Powell A.J."/>
            <person name="Barry K."/>
            <person name="Miller A.N."/>
            <person name="Grigoriev I.V."/>
            <person name="Debuchy R."/>
            <person name="Gladieux P."/>
            <person name="Thoren M.H."/>
            <person name="Johannesson H."/>
        </authorList>
    </citation>
    <scope>NUCLEOTIDE SEQUENCE</scope>
    <source>
        <strain evidence="1">PSN293</strain>
    </source>
</reference>
<feature type="non-terminal residue" evidence="1">
    <location>
        <position position="1"/>
    </location>
</feature>
<dbReference type="EMBL" id="MU858206">
    <property type="protein sequence ID" value="KAK4209418.1"/>
    <property type="molecule type" value="Genomic_DNA"/>
</dbReference>
<keyword evidence="2" id="KW-1185">Reference proteome</keyword>
<proteinExistence type="predicted"/>
<feature type="non-terminal residue" evidence="1">
    <location>
        <position position="144"/>
    </location>
</feature>
<dbReference type="Proteomes" id="UP001301769">
    <property type="component" value="Unassembled WGS sequence"/>
</dbReference>
<reference evidence="1" key="1">
    <citation type="journal article" date="2023" name="Mol. Phylogenet. Evol.">
        <title>Genome-scale phylogeny and comparative genomics of the fungal order Sordariales.</title>
        <authorList>
            <person name="Hensen N."/>
            <person name="Bonometti L."/>
            <person name="Westerberg I."/>
            <person name="Brannstrom I.O."/>
            <person name="Guillou S."/>
            <person name="Cros-Aarteil S."/>
            <person name="Calhoun S."/>
            <person name="Haridas S."/>
            <person name="Kuo A."/>
            <person name="Mondo S."/>
            <person name="Pangilinan J."/>
            <person name="Riley R."/>
            <person name="LaButti K."/>
            <person name="Andreopoulos B."/>
            <person name="Lipzen A."/>
            <person name="Chen C."/>
            <person name="Yan M."/>
            <person name="Daum C."/>
            <person name="Ng V."/>
            <person name="Clum A."/>
            <person name="Steindorff A."/>
            <person name="Ohm R.A."/>
            <person name="Martin F."/>
            <person name="Silar P."/>
            <person name="Natvig D.O."/>
            <person name="Lalanne C."/>
            <person name="Gautier V."/>
            <person name="Ament-Velasquez S.L."/>
            <person name="Kruys A."/>
            <person name="Hutchinson M.I."/>
            <person name="Powell A.J."/>
            <person name="Barry K."/>
            <person name="Miller A.N."/>
            <person name="Grigoriev I.V."/>
            <person name="Debuchy R."/>
            <person name="Gladieux P."/>
            <person name="Hiltunen Thoren M."/>
            <person name="Johannesson H."/>
        </authorList>
    </citation>
    <scope>NUCLEOTIDE SEQUENCE</scope>
    <source>
        <strain evidence="1">PSN293</strain>
    </source>
</reference>